<evidence type="ECO:0000256" key="7">
    <source>
        <dbReference type="ARBA" id="ARBA00022777"/>
    </source>
</evidence>
<dbReference type="KEGG" id="dsc:ABOD76_09750"/>
<dbReference type="GO" id="GO:0016020">
    <property type="term" value="C:membrane"/>
    <property type="evidence" value="ECO:0007669"/>
    <property type="project" value="UniProtKB-SubCell"/>
</dbReference>
<evidence type="ECO:0000256" key="4">
    <source>
        <dbReference type="ARBA" id="ARBA00022553"/>
    </source>
</evidence>
<evidence type="ECO:0000256" key="10">
    <source>
        <dbReference type="SAM" id="Phobius"/>
    </source>
</evidence>
<evidence type="ECO:0000259" key="12">
    <source>
        <dbReference type="PROSITE" id="PS50885"/>
    </source>
</evidence>
<dbReference type="EC" id="2.7.13.3" evidence="3"/>
<dbReference type="SMART" id="SM00387">
    <property type="entry name" value="HATPase_c"/>
    <property type="match status" value="1"/>
</dbReference>
<dbReference type="SUPFAM" id="SSF55874">
    <property type="entry name" value="ATPase domain of HSP90 chaperone/DNA topoisomerase II/histidine kinase"/>
    <property type="match status" value="1"/>
</dbReference>
<evidence type="ECO:0000256" key="2">
    <source>
        <dbReference type="ARBA" id="ARBA00004370"/>
    </source>
</evidence>
<gene>
    <name evidence="13" type="ORF">ABOD76_09750</name>
</gene>
<dbReference type="InterPro" id="IPR005467">
    <property type="entry name" value="His_kinase_dom"/>
</dbReference>
<dbReference type="InterPro" id="IPR003661">
    <property type="entry name" value="HisK_dim/P_dom"/>
</dbReference>
<dbReference type="InterPro" id="IPR003594">
    <property type="entry name" value="HATPase_dom"/>
</dbReference>
<dbReference type="PANTHER" id="PTHR45436">
    <property type="entry name" value="SENSOR HISTIDINE KINASE YKOH"/>
    <property type="match status" value="1"/>
</dbReference>
<dbReference type="PROSITE" id="PS50109">
    <property type="entry name" value="HIS_KIN"/>
    <property type="match status" value="1"/>
</dbReference>
<feature type="domain" description="HAMP" evidence="12">
    <location>
        <begin position="168"/>
        <end position="222"/>
    </location>
</feature>
<dbReference type="InterPro" id="IPR036890">
    <property type="entry name" value="HATPase_C_sf"/>
</dbReference>
<protein>
    <recommendedName>
        <fullName evidence="3">histidine kinase</fullName>
        <ecNumber evidence="3">2.7.13.3</ecNumber>
    </recommendedName>
</protein>
<feature type="transmembrane region" description="Helical" evidence="10">
    <location>
        <begin position="12"/>
        <end position="35"/>
    </location>
</feature>
<keyword evidence="8 10" id="KW-1133">Transmembrane helix</keyword>
<comment type="catalytic activity">
    <reaction evidence="1">
        <text>ATP + protein L-histidine = ADP + protein N-phospho-L-histidine.</text>
        <dbReference type="EC" id="2.7.13.3"/>
    </reaction>
</comment>
<evidence type="ECO:0000256" key="1">
    <source>
        <dbReference type="ARBA" id="ARBA00000085"/>
    </source>
</evidence>
<dbReference type="EMBL" id="CP158299">
    <property type="protein sequence ID" value="XBV86569.1"/>
    <property type="molecule type" value="Genomic_DNA"/>
</dbReference>
<dbReference type="Pfam" id="PF00512">
    <property type="entry name" value="HisKA"/>
    <property type="match status" value="1"/>
</dbReference>
<accession>A0AAU7UDK4</accession>
<dbReference type="Gene3D" id="1.10.287.130">
    <property type="match status" value="1"/>
</dbReference>
<dbReference type="SUPFAM" id="SSF158472">
    <property type="entry name" value="HAMP domain-like"/>
    <property type="match status" value="1"/>
</dbReference>
<keyword evidence="9" id="KW-0902">Two-component regulatory system</keyword>
<keyword evidence="4" id="KW-0597">Phosphoprotein</keyword>
<comment type="subcellular location">
    <subcellularLocation>
        <location evidence="2">Membrane</location>
    </subcellularLocation>
</comment>
<dbReference type="Gene3D" id="3.30.565.10">
    <property type="entry name" value="Histidine kinase-like ATPase, C-terminal domain"/>
    <property type="match status" value="1"/>
</dbReference>
<dbReference type="PANTHER" id="PTHR45436:SF5">
    <property type="entry name" value="SENSOR HISTIDINE KINASE TRCS"/>
    <property type="match status" value="1"/>
</dbReference>
<keyword evidence="10" id="KW-0472">Membrane</keyword>
<dbReference type="InterPro" id="IPR050428">
    <property type="entry name" value="TCS_sensor_his_kinase"/>
</dbReference>
<dbReference type="InterPro" id="IPR036097">
    <property type="entry name" value="HisK_dim/P_sf"/>
</dbReference>
<dbReference type="Pfam" id="PF00672">
    <property type="entry name" value="HAMP"/>
    <property type="match status" value="1"/>
</dbReference>
<dbReference type="RefSeq" id="WP_350244641.1">
    <property type="nucleotide sequence ID" value="NZ_CP158299.1"/>
</dbReference>
<organism evidence="13">
    <name type="scientific">Deinococcus sonorensis KR-87</name>
    <dbReference type="NCBI Taxonomy" id="694439"/>
    <lineage>
        <taxon>Bacteria</taxon>
        <taxon>Thermotogati</taxon>
        <taxon>Deinococcota</taxon>
        <taxon>Deinococci</taxon>
        <taxon>Deinococcales</taxon>
        <taxon>Deinococcaceae</taxon>
        <taxon>Deinococcus</taxon>
    </lineage>
</organism>
<dbReference type="Gene3D" id="6.10.340.10">
    <property type="match status" value="1"/>
</dbReference>
<evidence type="ECO:0000256" key="6">
    <source>
        <dbReference type="ARBA" id="ARBA00022692"/>
    </source>
</evidence>
<evidence type="ECO:0000313" key="13">
    <source>
        <dbReference type="EMBL" id="XBV86569.1"/>
    </source>
</evidence>
<reference evidence="13" key="1">
    <citation type="submission" date="2024-06" db="EMBL/GenBank/DDBJ databases">
        <title>Draft Genome Sequence of Deinococcus sonorensis Type Strain KR-87, a Biofilm Producing Representative of the Genus Deinococcus.</title>
        <authorList>
            <person name="Boren L.S."/>
            <person name="Grosso R.A."/>
            <person name="Hugenberg-Cox A.N."/>
            <person name="Hill J.T.E."/>
            <person name="Albert C.M."/>
            <person name="Tuohy J.M."/>
        </authorList>
    </citation>
    <scope>NUCLEOTIDE SEQUENCE</scope>
    <source>
        <strain evidence="13">KR-87</strain>
    </source>
</reference>
<sequence>MRLQDLSLRLKLTVGYALIFSLSVLLGAGLVYLVARYSLTQTLDVSLSETAALARAGLQTGPNGQQQFASELQLPRELHIELISSAGTVQRRLGVPDPVLDQVPLRPGTLTLYHRRVLSVPLPQGQWLRVSRPSDTTAVLLETLGKVLLAGSVLMIAVACAAGYALADRALRPVDAVAQTARRITRRGSYHERVPAAGGQDEMARLTRTVNEMLDHLEATIEREKAFARTAAHELRTPLTAIQGRLELALERPREAADYRRHLEIMQGRVVELMSLAQGLLTLAETDRAVDLEPTDLQQQARTVVDELRLRAAALGREVQLDVDSSVVPVWAEALGVRQIIRNLLENALKYGGPQLGVQLGPQRLTVWDSGHGPDPQEWARLTRPFERGSGLQSVSGNGLGLPLVVALAERWDATVLPEYAPERFGVTVSWAPDA</sequence>
<evidence type="ECO:0000256" key="3">
    <source>
        <dbReference type="ARBA" id="ARBA00012438"/>
    </source>
</evidence>
<dbReference type="SMART" id="SM00388">
    <property type="entry name" value="HisKA"/>
    <property type="match status" value="1"/>
</dbReference>
<proteinExistence type="predicted"/>
<evidence type="ECO:0000256" key="8">
    <source>
        <dbReference type="ARBA" id="ARBA00022989"/>
    </source>
</evidence>
<dbReference type="InterPro" id="IPR003660">
    <property type="entry name" value="HAMP_dom"/>
</dbReference>
<keyword evidence="5" id="KW-0808">Transferase</keyword>
<keyword evidence="6 10" id="KW-0812">Transmembrane</keyword>
<evidence type="ECO:0000259" key="11">
    <source>
        <dbReference type="PROSITE" id="PS50109"/>
    </source>
</evidence>
<name>A0AAU7UDK4_9DEIO</name>
<dbReference type="PROSITE" id="PS50885">
    <property type="entry name" value="HAMP"/>
    <property type="match status" value="1"/>
</dbReference>
<feature type="domain" description="Histidine kinase" evidence="11">
    <location>
        <begin position="230"/>
        <end position="435"/>
    </location>
</feature>
<dbReference type="CDD" id="cd06225">
    <property type="entry name" value="HAMP"/>
    <property type="match status" value="1"/>
</dbReference>
<dbReference type="SUPFAM" id="SSF47384">
    <property type="entry name" value="Homodimeric domain of signal transducing histidine kinase"/>
    <property type="match status" value="1"/>
</dbReference>
<dbReference type="AlphaFoldDB" id="A0AAU7UDK4"/>
<dbReference type="Pfam" id="PF02518">
    <property type="entry name" value="HATPase_c"/>
    <property type="match status" value="1"/>
</dbReference>
<evidence type="ECO:0000256" key="5">
    <source>
        <dbReference type="ARBA" id="ARBA00022679"/>
    </source>
</evidence>
<keyword evidence="7 13" id="KW-0418">Kinase</keyword>
<dbReference type="SMART" id="SM00304">
    <property type="entry name" value="HAMP"/>
    <property type="match status" value="1"/>
</dbReference>
<dbReference type="GO" id="GO:0000155">
    <property type="term" value="F:phosphorelay sensor kinase activity"/>
    <property type="evidence" value="ECO:0007669"/>
    <property type="project" value="InterPro"/>
</dbReference>
<dbReference type="CDD" id="cd00082">
    <property type="entry name" value="HisKA"/>
    <property type="match status" value="1"/>
</dbReference>
<evidence type="ECO:0000256" key="9">
    <source>
        <dbReference type="ARBA" id="ARBA00023012"/>
    </source>
</evidence>